<evidence type="ECO:0000313" key="2">
    <source>
        <dbReference type="EMBL" id="EGH42635.1"/>
    </source>
</evidence>
<dbReference type="BioCyc" id="PSYR629263:G11X0-1913-MONOMER"/>
<dbReference type="Proteomes" id="UP000004986">
    <property type="component" value="Unassembled WGS sequence"/>
</dbReference>
<keyword evidence="3" id="KW-1185">Reference proteome</keyword>
<feature type="region of interest" description="Disordered" evidence="1">
    <location>
        <begin position="1"/>
        <end position="33"/>
    </location>
</feature>
<evidence type="ECO:0000256" key="1">
    <source>
        <dbReference type="SAM" id="MobiDB-lite"/>
    </source>
</evidence>
<evidence type="ECO:0000313" key="3">
    <source>
        <dbReference type="Proteomes" id="UP000004986"/>
    </source>
</evidence>
<reference evidence="2 3" key="1">
    <citation type="journal article" date="2011" name="PLoS Pathog.">
        <title>Dynamic evolution of pathogenicity revealed by sequencing and comparative genomics of 19 Pseudomonas syringae isolates.</title>
        <authorList>
            <person name="Baltrus D.A."/>
            <person name="Nishimura M.T."/>
            <person name="Romanchuk A."/>
            <person name="Chang J.H."/>
            <person name="Mukhtar M.S."/>
            <person name="Cherkis K."/>
            <person name="Roach J."/>
            <person name="Grant S.R."/>
            <person name="Jones C.D."/>
            <person name="Dangl J.L."/>
        </authorList>
    </citation>
    <scope>NUCLEOTIDE SEQUENCE [LARGE SCALE GENOMIC DNA]</scope>
    <source>
        <strain evidence="2 3">1704B</strain>
    </source>
</reference>
<feature type="compositionally biased region" description="Low complexity" evidence="1">
    <location>
        <begin position="10"/>
        <end position="23"/>
    </location>
</feature>
<accession>F3G6D5</accession>
<organism evidence="2 3">
    <name type="scientific">Pseudomonas syringae pv. pisi str. 1704B</name>
    <dbReference type="NCBI Taxonomy" id="629263"/>
    <lineage>
        <taxon>Bacteria</taxon>
        <taxon>Pseudomonadati</taxon>
        <taxon>Pseudomonadota</taxon>
        <taxon>Gammaproteobacteria</taxon>
        <taxon>Pseudomonadales</taxon>
        <taxon>Pseudomonadaceae</taxon>
        <taxon>Pseudomonas</taxon>
        <taxon>Pseudomonas syringae</taxon>
    </lineage>
</organism>
<sequence length="33" mass="3596">MGMRHHQKTSESTKSTKSAAAAAPISQRRREVG</sequence>
<comment type="caution">
    <text evidence="2">The sequence shown here is derived from an EMBL/GenBank/DDBJ whole genome shotgun (WGS) entry which is preliminary data.</text>
</comment>
<dbReference type="AlphaFoldDB" id="F3G6D5"/>
<proteinExistence type="predicted"/>
<protein>
    <submittedName>
        <fullName evidence="2">Uncharacterized protein</fullName>
    </submittedName>
</protein>
<gene>
    <name evidence="2" type="ORF">PSYPI_09610</name>
</gene>
<dbReference type="HOGENOM" id="CLU_3404985_0_0_6"/>
<name>F3G6D5_PSESJ</name>
<dbReference type="EMBL" id="AEAI01000483">
    <property type="protein sequence ID" value="EGH42635.1"/>
    <property type="molecule type" value="Genomic_DNA"/>
</dbReference>